<keyword evidence="4" id="KW-1185">Reference proteome</keyword>
<feature type="region of interest" description="Disordered" evidence="1">
    <location>
        <begin position="88"/>
        <end position="116"/>
    </location>
</feature>
<dbReference type="Proteomes" id="UP000799436">
    <property type="component" value="Unassembled WGS sequence"/>
</dbReference>
<keyword evidence="2" id="KW-0732">Signal</keyword>
<reference evidence="3" key="1">
    <citation type="journal article" date="2020" name="Stud. Mycol.">
        <title>101 Dothideomycetes genomes: a test case for predicting lifestyles and emergence of pathogens.</title>
        <authorList>
            <person name="Haridas S."/>
            <person name="Albert R."/>
            <person name="Binder M."/>
            <person name="Bloem J."/>
            <person name="Labutti K."/>
            <person name="Salamov A."/>
            <person name="Andreopoulos B."/>
            <person name="Baker S."/>
            <person name="Barry K."/>
            <person name="Bills G."/>
            <person name="Bluhm B."/>
            <person name="Cannon C."/>
            <person name="Castanera R."/>
            <person name="Culley D."/>
            <person name="Daum C."/>
            <person name="Ezra D."/>
            <person name="Gonzalez J."/>
            <person name="Henrissat B."/>
            <person name="Kuo A."/>
            <person name="Liang C."/>
            <person name="Lipzen A."/>
            <person name="Lutzoni F."/>
            <person name="Magnuson J."/>
            <person name="Mondo S."/>
            <person name="Nolan M."/>
            <person name="Ohm R."/>
            <person name="Pangilinan J."/>
            <person name="Park H.-J."/>
            <person name="Ramirez L."/>
            <person name="Alfaro M."/>
            <person name="Sun H."/>
            <person name="Tritt A."/>
            <person name="Yoshinaga Y."/>
            <person name="Zwiers L.-H."/>
            <person name="Turgeon B."/>
            <person name="Goodwin S."/>
            <person name="Spatafora J."/>
            <person name="Crous P."/>
            <person name="Grigoriev I."/>
        </authorList>
    </citation>
    <scope>NUCLEOTIDE SEQUENCE</scope>
    <source>
        <strain evidence="3">CBS 116005</strain>
    </source>
</reference>
<feature type="signal peptide" evidence="2">
    <location>
        <begin position="1"/>
        <end position="20"/>
    </location>
</feature>
<feature type="region of interest" description="Disordered" evidence="1">
    <location>
        <begin position="270"/>
        <end position="323"/>
    </location>
</feature>
<evidence type="ECO:0000256" key="2">
    <source>
        <dbReference type="SAM" id="SignalP"/>
    </source>
</evidence>
<gene>
    <name evidence="3" type="ORF">EJ03DRAFT_376410</name>
</gene>
<evidence type="ECO:0000313" key="4">
    <source>
        <dbReference type="Proteomes" id="UP000799436"/>
    </source>
</evidence>
<dbReference type="AlphaFoldDB" id="A0A6G1L3K7"/>
<feature type="region of interest" description="Disordered" evidence="1">
    <location>
        <begin position="162"/>
        <end position="207"/>
    </location>
</feature>
<sequence length="323" mass="34739">MRLSVALLCAALTASSVARGSELPGSGKHTQVRTGRIHAREADAAGGQHQGAHIAVNGPPSYAQRHTARHILTKPKNVNANNLPGVEAYESETDPTHVARRQEDYRGSTQEDGEDLLASGNHARSWKDTLHEDFDKAKSAVTSALPKVSQAVDQGTDEAHRIFSRGDQNPDARKSSAERAHGSRTHKFIPRDAGFQSQGQGHDFYKPGGRAEFYRAQKLRRRDAVPGVVGAGTPTRKFIPRDASFTSSGQGHDFYKPGGRAEFHQAQRLKRRDAAPNAGAGGRVVVGNGPPPVGGGNGRRGVEGKIPSAEHGERRPRVEDAEM</sequence>
<evidence type="ECO:0000256" key="1">
    <source>
        <dbReference type="SAM" id="MobiDB-lite"/>
    </source>
</evidence>
<accession>A0A6G1L3K7</accession>
<proteinExistence type="predicted"/>
<dbReference type="EMBL" id="ML995860">
    <property type="protein sequence ID" value="KAF2767172.1"/>
    <property type="molecule type" value="Genomic_DNA"/>
</dbReference>
<feature type="chain" id="PRO_5026187742" evidence="2">
    <location>
        <begin position="21"/>
        <end position="323"/>
    </location>
</feature>
<feature type="compositionally biased region" description="Basic and acidic residues" evidence="1">
    <location>
        <begin position="300"/>
        <end position="323"/>
    </location>
</feature>
<protein>
    <submittedName>
        <fullName evidence="3">Uncharacterized protein</fullName>
    </submittedName>
</protein>
<dbReference type="OrthoDB" id="10346867at2759"/>
<organism evidence="3 4">
    <name type="scientific">Teratosphaeria nubilosa</name>
    <dbReference type="NCBI Taxonomy" id="161662"/>
    <lineage>
        <taxon>Eukaryota</taxon>
        <taxon>Fungi</taxon>
        <taxon>Dikarya</taxon>
        <taxon>Ascomycota</taxon>
        <taxon>Pezizomycotina</taxon>
        <taxon>Dothideomycetes</taxon>
        <taxon>Dothideomycetidae</taxon>
        <taxon>Mycosphaerellales</taxon>
        <taxon>Teratosphaeriaceae</taxon>
        <taxon>Teratosphaeria</taxon>
    </lineage>
</organism>
<feature type="compositionally biased region" description="Basic and acidic residues" evidence="1">
    <location>
        <begin position="94"/>
        <end position="106"/>
    </location>
</feature>
<evidence type="ECO:0000313" key="3">
    <source>
        <dbReference type="EMBL" id="KAF2767172.1"/>
    </source>
</evidence>
<name>A0A6G1L3K7_9PEZI</name>
<feature type="compositionally biased region" description="Basic and acidic residues" evidence="1">
    <location>
        <begin position="168"/>
        <end position="181"/>
    </location>
</feature>